<dbReference type="Pfam" id="PF00648">
    <property type="entry name" value="Peptidase_C2"/>
    <property type="match status" value="1"/>
</dbReference>
<dbReference type="Gene3D" id="3.90.70.10">
    <property type="entry name" value="Cysteine proteinases"/>
    <property type="match status" value="1"/>
</dbReference>
<dbReference type="SMART" id="SM00720">
    <property type="entry name" value="calpain_III"/>
    <property type="match status" value="1"/>
</dbReference>
<evidence type="ECO:0000256" key="2">
    <source>
        <dbReference type="ARBA" id="ARBA00022670"/>
    </source>
</evidence>
<dbReference type="EnsemblMetazoa" id="G23851.2">
    <property type="protein sequence ID" value="G23851.2:cds"/>
    <property type="gene ID" value="G23851"/>
</dbReference>
<keyword evidence="10" id="KW-1185">Reference proteome</keyword>
<dbReference type="Pfam" id="PF01067">
    <property type="entry name" value="Calpain_III"/>
    <property type="match status" value="1"/>
</dbReference>
<protein>
    <recommendedName>
        <fullName evidence="8">Calpain catalytic domain-containing protein</fullName>
    </recommendedName>
</protein>
<comment type="similarity">
    <text evidence="1">Belongs to the peptidase C2 family.</text>
</comment>
<dbReference type="InterPro" id="IPR036213">
    <property type="entry name" value="Calpain_III_sf"/>
</dbReference>
<dbReference type="OMA" id="ICLMGPD"/>
<dbReference type="CDD" id="cd00044">
    <property type="entry name" value="CysPc"/>
    <property type="match status" value="1"/>
</dbReference>
<sequence>MGSNPSKQKEKRSQSVAEVRILANGHVPPRRTVSTLSRVAEVSGREKRNPEEPVVEFPQEEYKDGKLGITSKDTILNYLDSVEDGELFCDPDFNADRFALFYSDRDASDFYWKRPVDLVEEWQTPQLMVDGVTRDDIKQGTLGDCWFLSACAAVSQKKEFMKKIVPSDQPLCGPGYKGVVHFRFWRFGDWVDVYIDDLLPTVNGKLVYGRCTEPQEFWVALIEKAYAKLHGSYEAIEGGQSMDALVDLTGGIPRLYEIQDKDPFLYRMIEKAQQKGAFITCSRKGNWKLSTKADPNGLVSGHAYTVTEVRKIKHVRGEDKLVRIRNPWGDNNEWKGSWSDSDVNWTWVDDQTKKEIGLQAKDDGEFWMSYRDFCKQFQEVTICQYGPDFDGDGVVDKFGCYACVKGRWECDKNAGGSRNDLQKFATNPQYILTLPEADDFDPQKDDPDLEGLCSIVISLMQEHRQSTRNVKVKKLQIGFFLYRTEDPTKKLSPQHFRYTPDSGKSGVYINYREVSQQFELEPGHYMLIPSTFHHNEAADYMIRVFGEKSFTLEGPLE</sequence>
<dbReference type="InterPro" id="IPR000169">
    <property type="entry name" value="Pept_cys_AS"/>
</dbReference>
<evidence type="ECO:0000256" key="5">
    <source>
        <dbReference type="PIRSR" id="PIRSR622684-1"/>
    </source>
</evidence>
<evidence type="ECO:0000313" key="10">
    <source>
        <dbReference type="Proteomes" id="UP000005408"/>
    </source>
</evidence>
<dbReference type="PROSITE" id="PS00139">
    <property type="entry name" value="THIOL_PROTEASE_CYS"/>
    <property type="match status" value="1"/>
</dbReference>
<dbReference type="InterPro" id="IPR022682">
    <property type="entry name" value="Calpain_domain_III"/>
</dbReference>
<dbReference type="InterPro" id="IPR038765">
    <property type="entry name" value="Papain-like_cys_pep_sf"/>
</dbReference>
<dbReference type="EnsemblMetazoa" id="G23851.1">
    <property type="protein sequence ID" value="G23851.1:cds"/>
    <property type="gene ID" value="G23851"/>
</dbReference>
<evidence type="ECO:0000256" key="3">
    <source>
        <dbReference type="ARBA" id="ARBA00022801"/>
    </source>
</evidence>
<evidence type="ECO:0000313" key="9">
    <source>
        <dbReference type="EnsemblMetazoa" id="G23851.2:cds"/>
    </source>
</evidence>
<evidence type="ECO:0000256" key="1">
    <source>
        <dbReference type="ARBA" id="ARBA00007623"/>
    </source>
</evidence>
<evidence type="ECO:0000256" key="6">
    <source>
        <dbReference type="PROSITE-ProRule" id="PRU00239"/>
    </source>
</evidence>
<dbReference type="PROSITE" id="PS50203">
    <property type="entry name" value="CALPAIN_CAT"/>
    <property type="match status" value="1"/>
</dbReference>
<proteinExistence type="inferred from homology"/>
<dbReference type="PRINTS" id="PR00704">
    <property type="entry name" value="CALPAIN"/>
</dbReference>
<keyword evidence="2 6" id="KW-0645">Protease</keyword>
<dbReference type="SMART" id="SM00230">
    <property type="entry name" value="CysPc"/>
    <property type="match status" value="1"/>
</dbReference>
<dbReference type="OrthoDB" id="424753at2759"/>
<dbReference type="InterPro" id="IPR001300">
    <property type="entry name" value="Peptidase_C2_calpain_cat"/>
</dbReference>
<dbReference type="GO" id="GO:0004198">
    <property type="term" value="F:calcium-dependent cysteine-type endopeptidase activity"/>
    <property type="evidence" value="ECO:0007669"/>
    <property type="project" value="InterPro"/>
</dbReference>
<dbReference type="AlphaFoldDB" id="A0A8W8KKC2"/>
<dbReference type="Gene3D" id="2.60.120.380">
    <property type="match status" value="1"/>
</dbReference>
<dbReference type="CDD" id="cd00214">
    <property type="entry name" value="Calpain_III"/>
    <property type="match status" value="1"/>
</dbReference>
<feature type="active site" evidence="5 6">
    <location>
        <position position="326"/>
    </location>
</feature>
<name>A0A8W8KKC2_MAGGI</name>
<feature type="region of interest" description="Disordered" evidence="7">
    <location>
        <begin position="33"/>
        <end position="53"/>
    </location>
</feature>
<evidence type="ECO:0000256" key="4">
    <source>
        <dbReference type="ARBA" id="ARBA00022807"/>
    </source>
</evidence>
<dbReference type="SUPFAM" id="SSF54001">
    <property type="entry name" value="Cysteine proteinases"/>
    <property type="match status" value="1"/>
</dbReference>
<dbReference type="SUPFAM" id="SSF49758">
    <property type="entry name" value="Calpain large subunit, middle domain (domain III)"/>
    <property type="match status" value="1"/>
</dbReference>
<dbReference type="InterPro" id="IPR022684">
    <property type="entry name" value="Calpain_cysteine_protease"/>
</dbReference>
<accession>A0A8W8KKC2</accession>
<dbReference type="GO" id="GO:0005737">
    <property type="term" value="C:cytoplasm"/>
    <property type="evidence" value="ECO:0007669"/>
    <property type="project" value="TreeGrafter"/>
</dbReference>
<dbReference type="Proteomes" id="UP000005408">
    <property type="component" value="Unassembled WGS sequence"/>
</dbReference>
<dbReference type="PANTHER" id="PTHR10183:SF379">
    <property type="entry name" value="CALPAIN-5"/>
    <property type="match status" value="1"/>
</dbReference>
<dbReference type="InterPro" id="IPR022683">
    <property type="entry name" value="Calpain_III"/>
</dbReference>
<dbReference type="FunFam" id="3.90.70.10:FF:000054">
    <property type="entry name" value="Calpain 14"/>
    <property type="match status" value="1"/>
</dbReference>
<keyword evidence="3 6" id="KW-0378">Hydrolase</keyword>
<organism evidence="9 10">
    <name type="scientific">Magallana gigas</name>
    <name type="common">Pacific oyster</name>
    <name type="synonym">Crassostrea gigas</name>
    <dbReference type="NCBI Taxonomy" id="29159"/>
    <lineage>
        <taxon>Eukaryota</taxon>
        <taxon>Metazoa</taxon>
        <taxon>Spiralia</taxon>
        <taxon>Lophotrochozoa</taxon>
        <taxon>Mollusca</taxon>
        <taxon>Bivalvia</taxon>
        <taxon>Autobranchia</taxon>
        <taxon>Pteriomorphia</taxon>
        <taxon>Ostreida</taxon>
        <taxon>Ostreoidea</taxon>
        <taxon>Ostreidae</taxon>
        <taxon>Magallana</taxon>
    </lineage>
</organism>
<feature type="active site" evidence="5 6">
    <location>
        <position position="145"/>
    </location>
</feature>
<feature type="active site" evidence="5 6">
    <location>
        <position position="302"/>
    </location>
</feature>
<reference evidence="9" key="1">
    <citation type="submission" date="2022-08" db="UniProtKB">
        <authorList>
            <consortium name="EnsemblMetazoa"/>
        </authorList>
    </citation>
    <scope>IDENTIFICATION</scope>
    <source>
        <strain evidence="9">05x7-T-G4-1.051#20</strain>
    </source>
</reference>
<dbReference type="InterPro" id="IPR033883">
    <property type="entry name" value="C2_III"/>
</dbReference>
<keyword evidence="4 6" id="KW-0788">Thiol protease</keyword>
<dbReference type="GO" id="GO:0006508">
    <property type="term" value="P:proteolysis"/>
    <property type="evidence" value="ECO:0007669"/>
    <property type="project" value="UniProtKB-KW"/>
</dbReference>
<dbReference type="PANTHER" id="PTHR10183">
    <property type="entry name" value="CALPAIN"/>
    <property type="match status" value="1"/>
</dbReference>
<evidence type="ECO:0000259" key="8">
    <source>
        <dbReference type="PROSITE" id="PS50203"/>
    </source>
</evidence>
<evidence type="ECO:0000256" key="7">
    <source>
        <dbReference type="SAM" id="MobiDB-lite"/>
    </source>
</evidence>
<feature type="domain" description="Calpain catalytic" evidence="8">
    <location>
        <begin position="87"/>
        <end position="386"/>
    </location>
</feature>